<feature type="coiled-coil region" evidence="1">
    <location>
        <begin position="9"/>
        <end position="36"/>
    </location>
</feature>
<organism evidence="2 3">
    <name type="scientific">Microbacterium saccharophilum</name>
    <dbReference type="NCBI Taxonomy" id="1213358"/>
    <lineage>
        <taxon>Bacteria</taxon>
        <taxon>Bacillati</taxon>
        <taxon>Actinomycetota</taxon>
        <taxon>Actinomycetes</taxon>
        <taxon>Micrococcales</taxon>
        <taxon>Microbacteriaceae</taxon>
        <taxon>Microbacterium</taxon>
    </lineage>
</organism>
<evidence type="ECO:0000313" key="2">
    <source>
        <dbReference type="EMBL" id="TXK15039.1"/>
    </source>
</evidence>
<dbReference type="AlphaFoldDB" id="A0A5C8I8Q6"/>
<name>A0A5C8I8Q6_9MICO</name>
<protein>
    <submittedName>
        <fullName evidence="2">Uncharacterized protein</fullName>
    </submittedName>
</protein>
<dbReference type="RefSeq" id="WP_147049853.1">
    <property type="nucleotide sequence ID" value="NZ_BKAH01000003.1"/>
</dbReference>
<sequence>MDLQAATALAFAYERLAAAAADVDDLRAQARALTAATAWTARAAEAYRAALQEWSDRLDALAVGIALCESELAARIRGLDAGR</sequence>
<dbReference type="Proteomes" id="UP000321949">
    <property type="component" value="Unassembled WGS sequence"/>
</dbReference>
<dbReference type="SUPFAM" id="SSF140453">
    <property type="entry name" value="EsxAB dimer-like"/>
    <property type="match status" value="1"/>
</dbReference>
<keyword evidence="1" id="KW-0175">Coiled coil</keyword>
<keyword evidence="3" id="KW-1185">Reference proteome</keyword>
<accession>A0A5C8I8Q6</accession>
<dbReference type="EMBL" id="VRSX01000001">
    <property type="protein sequence ID" value="TXK15039.1"/>
    <property type="molecule type" value="Genomic_DNA"/>
</dbReference>
<reference evidence="2 3" key="1">
    <citation type="submission" date="2019-08" db="EMBL/GenBank/DDBJ databases">
        <authorList>
            <person name="Dong K."/>
        </authorList>
    </citation>
    <scope>NUCLEOTIDE SEQUENCE [LARGE SCALE GENOMIC DNA]</scope>
    <source>
        <strain evidence="2 3">K-1</strain>
    </source>
</reference>
<evidence type="ECO:0000256" key="1">
    <source>
        <dbReference type="SAM" id="Coils"/>
    </source>
</evidence>
<gene>
    <name evidence="2" type="ORF">FVP74_01030</name>
</gene>
<evidence type="ECO:0000313" key="3">
    <source>
        <dbReference type="Proteomes" id="UP000321949"/>
    </source>
</evidence>
<comment type="caution">
    <text evidence="2">The sequence shown here is derived from an EMBL/GenBank/DDBJ whole genome shotgun (WGS) entry which is preliminary data.</text>
</comment>
<proteinExistence type="predicted"/>
<dbReference type="InterPro" id="IPR036689">
    <property type="entry name" value="ESAT-6-like_sf"/>
</dbReference>